<dbReference type="EMBL" id="KN824323">
    <property type="protein sequence ID" value="KIM24486.1"/>
    <property type="molecule type" value="Genomic_DNA"/>
</dbReference>
<dbReference type="HOGENOM" id="CLU_020884_2_0_1"/>
<proteinExistence type="predicted"/>
<dbReference type="AlphaFoldDB" id="A0A0C3AZ00"/>
<accession>A0A0C3AZ00</accession>
<keyword evidence="4" id="KW-1185">Reference proteome</keyword>
<dbReference type="Gene3D" id="3.60.15.10">
    <property type="entry name" value="Ribonuclease Z/Hydroxyacylglutathione hydrolase-like"/>
    <property type="match status" value="1"/>
</dbReference>
<dbReference type="InterPro" id="IPR001279">
    <property type="entry name" value="Metallo-B-lactamas"/>
</dbReference>
<evidence type="ECO:0000259" key="2">
    <source>
        <dbReference type="Pfam" id="PF12706"/>
    </source>
</evidence>
<dbReference type="InterPro" id="IPR036866">
    <property type="entry name" value="RibonucZ/Hydroxyglut_hydro"/>
</dbReference>
<reference evidence="3 4" key="1">
    <citation type="submission" date="2014-04" db="EMBL/GenBank/DDBJ databases">
        <authorList>
            <consortium name="DOE Joint Genome Institute"/>
            <person name="Kuo A."/>
            <person name="Zuccaro A."/>
            <person name="Kohler A."/>
            <person name="Nagy L.G."/>
            <person name="Floudas D."/>
            <person name="Copeland A."/>
            <person name="Barry K.W."/>
            <person name="Cichocki N."/>
            <person name="Veneault-Fourrey C."/>
            <person name="LaButti K."/>
            <person name="Lindquist E.A."/>
            <person name="Lipzen A."/>
            <person name="Lundell T."/>
            <person name="Morin E."/>
            <person name="Murat C."/>
            <person name="Sun H."/>
            <person name="Tunlid A."/>
            <person name="Henrissat B."/>
            <person name="Grigoriev I.V."/>
            <person name="Hibbett D.S."/>
            <person name="Martin F."/>
            <person name="Nordberg H.P."/>
            <person name="Cantor M.N."/>
            <person name="Hua S.X."/>
        </authorList>
    </citation>
    <scope>NUCLEOTIDE SEQUENCE [LARGE SCALE GENOMIC DNA]</scope>
    <source>
        <strain evidence="3 4">MAFF 305830</strain>
    </source>
</reference>
<feature type="compositionally biased region" description="Polar residues" evidence="1">
    <location>
        <begin position="1"/>
        <end position="12"/>
    </location>
</feature>
<name>A0A0C3AZ00_SERVB</name>
<dbReference type="GO" id="GO:0005737">
    <property type="term" value="C:cytoplasm"/>
    <property type="evidence" value="ECO:0007669"/>
    <property type="project" value="TreeGrafter"/>
</dbReference>
<feature type="domain" description="Metallo-beta-lactamase" evidence="2">
    <location>
        <begin position="112"/>
        <end position="347"/>
    </location>
</feature>
<evidence type="ECO:0000313" key="3">
    <source>
        <dbReference type="EMBL" id="KIM24486.1"/>
    </source>
</evidence>
<dbReference type="STRING" id="933852.A0A0C3AZ00"/>
<dbReference type="GO" id="GO:0070291">
    <property type="term" value="P:N-acylethanolamine metabolic process"/>
    <property type="evidence" value="ECO:0007669"/>
    <property type="project" value="TreeGrafter"/>
</dbReference>
<dbReference type="GO" id="GO:0070290">
    <property type="term" value="F:N-acylphosphatidylethanolamine-specific phospholipase D activity"/>
    <property type="evidence" value="ECO:0007669"/>
    <property type="project" value="TreeGrafter"/>
</dbReference>
<organism evidence="3 4">
    <name type="scientific">Serendipita vermifera MAFF 305830</name>
    <dbReference type="NCBI Taxonomy" id="933852"/>
    <lineage>
        <taxon>Eukaryota</taxon>
        <taxon>Fungi</taxon>
        <taxon>Dikarya</taxon>
        <taxon>Basidiomycota</taxon>
        <taxon>Agaricomycotina</taxon>
        <taxon>Agaricomycetes</taxon>
        <taxon>Sebacinales</taxon>
        <taxon>Serendipitaceae</taxon>
        <taxon>Serendipita</taxon>
    </lineage>
</organism>
<evidence type="ECO:0000313" key="4">
    <source>
        <dbReference type="Proteomes" id="UP000054097"/>
    </source>
</evidence>
<dbReference type="OrthoDB" id="332863at2759"/>
<dbReference type="Proteomes" id="UP000054097">
    <property type="component" value="Unassembled WGS sequence"/>
</dbReference>
<dbReference type="PANTHER" id="PTHR15032">
    <property type="entry name" value="N-ACYL-PHOSPHATIDYLETHANOLAMINE-HYDROLYZING PHOSPHOLIPASE D"/>
    <property type="match status" value="1"/>
</dbReference>
<protein>
    <recommendedName>
        <fullName evidence="2">Metallo-beta-lactamase domain-containing protein</fullName>
    </recommendedName>
</protein>
<dbReference type="GO" id="GO:0070292">
    <property type="term" value="P:N-acylphosphatidylethanolamine metabolic process"/>
    <property type="evidence" value="ECO:0007669"/>
    <property type="project" value="TreeGrafter"/>
</dbReference>
<sequence>MATTLVTVSRPSNKPEEPTGPRPAHHVNNTKSLFTNPWPSFQMPSFWGLSGFMWQLATAAPKPGSDIESLVKLQTPTWGKDAKKEELKATWLGHACFLVELPTPAGAARGPRILYDPVFSHRCSPSAYAGPARYTKPPCPIESIPDVDAVVISHNHYDHLDEPTITTLKRQHNPHFFVPLNNDAIMASLGIAPTHTHILDWWEHREISVELPTETGGKITSNFRLTCTPAQHMSARGMFDRMHTLWASWALEELPASTPTPGNKGYKVWFGGDTGYRHVKPDQNEDEVPVCPAFKEIGEKFGGFDLALIPIGAYNPRMEMSSMHASPSDAVRIFQDIKAKKAIGMHWGTWVLTIEPVMEPPTLLAQEVKKAGLHEEAFTVCGMGATVVVP</sequence>
<feature type="region of interest" description="Disordered" evidence="1">
    <location>
        <begin position="1"/>
        <end position="29"/>
    </location>
</feature>
<dbReference type="SUPFAM" id="SSF56281">
    <property type="entry name" value="Metallo-hydrolase/oxidoreductase"/>
    <property type="match status" value="1"/>
</dbReference>
<evidence type="ECO:0000256" key="1">
    <source>
        <dbReference type="SAM" id="MobiDB-lite"/>
    </source>
</evidence>
<dbReference type="PANTHER" id="PTHR15032:SF4">
    <property type="entry name" value="N-ACYL-PHOSPHATIDYLETHANOLAMINE-HYDROLYZING PHOSPHOLIPASE D"/>
    <property type="match status" value="1"/>
</dbReference>
<reference evidence="4" key="2">
    <citation type="submission" date="2015-01" db="EMBL/GenBank/DDBJ databases">
        <title>Evolutionary Origins and Diversification of the Mycorrhizal Mutualists.</title>
        <authorList>
            <consortium name="DOE Joint Genome Institute"/>
            <consortium name="Mycorrhizal Genomics Consortium"/>
            <person name="Kohler A."/>
            <person name="Kuo A."/>
            <person name="Nagy L.G."/>
            <person name="Floudas D."/>
            <person name="Copeland A."/>
            <person name="Barry K.W."/>
            <person name="Cichocki N."/>
            <person name="Veneault-Fourrey C."/>
            <person name="LaButti K."/>
            <person name="Lindquist E.A."/>
            <person name="Lipzen A."/>
            <person name="Lundell T."/>
            <person name="Morin E."/>
            <person name="Murat C."/>
            <person name="Riley R."/>
            <person name="Ohm R."/>
            <person name="Sun H."/>
            <person name="Tunlid A."/>
            <person name="Henrissat B."/>
            <person name="Grigoriev I.V."/>
            <person name="Hibbett D.S."/>
            <person name="Martin F."/>
        </authorList>
    </citation>
    <scope>NUCLEOTIDE SEQUENCE [LARGE SCALE GENOMIC DNA]</scope>
    <source>
        <strain evidence="4">MAFF 305830</strain>
    </source>
</reference>
<gene>
    <name evidence="3" type="ORF">M408DRAFT_26954</name>
</gene>
<dbReference type="Pfam" id="PF12706">
    <property type="entry name" value="Lactamase_B_2"/>
    <property type="match status" value="1"/>
</dbReference>